<dbReference type="Proteomes" id="UP001597506">
    <property type="component" value="Unassembled WGS sequence"/>
</dbReference>
<dbReference type="SUPFAM" id="SSF143422">
    <property type="entry name" value="Transposase IS200-like"/>
    <property type="match status" value="1"/>
</dbReference>
<dbReference type="Pfam" id="PF01797">
    <property type="entry name" value="Y1_Tnp"/>
    <property type="match status" value="1"/>
</dbReference>
<feature type="domain" description="Transposase IS200-like" evidence="1">
    <location>
        <begin position="9"/>
        <end position="123"/>
    </location>
</feature>
<keyword evidence="3" id="KW-1185">Reference proteome</keyword>
<dbReference type="PANTHER" id="PTHR34322:SF2">
    <property type="entry name" value="TRANSPOSASE IS200-LIKE DOMAIN-CONTAINING PROTEIN"/>
    <property type="match status" value="1"/>
</dbReference>
<dbReference type="SMART" id="SM01321">
    <property type="entry name" value="Y1_Tnp"/>
    <property type="match status" value="1"/>
</dbReference>
<reference evidence="3" key="1">
    <citation type="journal article" date="2019" name="Int. J. Syst. Evol. Microbiol.">
        <title>The Global Catalogue of Microorganisms (GCM) 10K type strain sequencing project: providing services to taxonomists for standard genome sequencing and annotation.</title>
        <authorList>
            <consortium name="The Broad Institute Genomics Platform"/>
            <consortium name="The Broad Institute Genome Sequencing Center for Infectious Disease"/>
            <person name="Wu L."/>
            <person name="Ma J."/>
        </authorList>
    </citation>
    <scope>NUCLEOTIDE SEQUENCE [LARGE SCALE GENOMIC DNA]</scope>
    <source>
        <strain evidence="3">KCTC 3913</strain>
    </source>
</reference>
<dbReference type="Gene3D" id="3.30.70.1290">
    <property type="entry name" value="Transposase IS200-like"/>
    <property type="match status" value="1"/>
</dbReference>
<evidence type="ECO:0000313" key="3">
    <source>
        <dbReference type="Proteomes" id="UP001597506"/>
    </source>
</evidence>
<evidence type="ECO:0000313" key="2">
    <source>
        <dbReference type="EMBL" id="MFD2683204.1"/>
    </source>
</evidence>
<dbReference type="InterPro" id="IPR002686">
    <property type="entry name" value="Transposase_17"/>
</dbReference>
<proteinExistence type="predicted"/>
<dbReference type="InterPro" id="IPR036515">
    <property type="entry name" value="Transposase_17_sf"/>
</dbReference>
<dbReference type="RefSeq" id="WP_377938296.1">
    <property type="nucleotide sequence ID" value="NZ_JBHUMF010000035.1"/>
</dbReference>
<organism evidence="2 3">
    <name type="scientific">Bacillus seohaeanensis</name>
    <dbReference type="NCBI Taxonomy" id="284580"/>
    <lineage>
        <taxon>Bacteria</taxon>
        <taxon>Bacillati</taxon>
        <taxon>Bacillota</taxon>
        <taxon>Bacilli</taxon>
        <taxon>Bacillales</taxon>
        <taxon>Bacillaceae</taxon>
        <taxon>Bacillus</taxon>
    </lineage>
</organism>
<dbReference type="PANTHER" id="PTHR34322">
    <property type="entry name" value="TRANSPOSASE, Y1_TNP DOMAIN-CONTAINING"/>
    <property type="match status" value="1"/>
</dbReference>
<gene>
    <name evidence="2" type="ORF">ACFSUL_20935</name>
</gene>
<protein>
    <submittedName>
        <fullName evidence="2">Transposase</fullName>
    </submittedName>
</protein>
<name>A0ABW5RXI5_9BACI</name>
<comment type="caution">
    <text evidence="2">The sequence shown here is derived from an EMBL/GenBank/DDBJ whole genome shotgun (WGS) entry which is preliminary data.</text>
</comment>
<sequence>MPRKRREYYPGVMLHVTARGNRKQEIFRKKEDYLYYLSLIKRAQEKTPFYLHSYCLMTNHVHLLIETIEHSPSDIILFIHSIYARYFNRKYELVGHVFQERYHATLIKSWRHMLDTSRYIHLNPVKANMTNRPEEYPWSSYRAYISKTSKDTIVHTKRLLREMTNGSKETYKFYVELNIKEGSDDFRS</sequence>
<accession>A0ABW5RXI5</accession>
<dbReference type="EMBL" id="JBHUMF010000035">
    <property type="protein sequence ID" value="MFD2683204.1"/>
    <property type="molecule type" value="Genomic_DNA"/>
</dbReference>
<evidence type="ECO:0000259" key="1">
    <source>
        <dbReference type="SMART" id="SM01321"/>
    </source>
</evidence>